<keyword evidence="2" id="KW-1185">Reference proteome</keyword>
<evidence type="ECO:0000313" key="2">
    <source>
        <dbReference type="Proteomes" id="UP001159363"/>
    </source>
</evidence>
<sequence>MLGILADPAAPEAMRTPDVSWRRCCNLLRRASGGCLGKELHLETMAVWCMVKEIGARSYRIQVLHELKAREFAARM</sequence>
<reference evidence="1 2" key="1">
    <citation type="submission" date="2023-02" db="EMBL/GenBank/DDBJ databases">
        <title>LHISI_Scaffold_Assembly.</title>
        <authorList>
            <person name="Stuart O.P."/>
            <person name="Cleave R."/>
            <person name="Magrath M.J.L."/>
            <person name="Mikheyev A.S."/>
        </authorList>
    </citation>
    <scope>NUCLEOTIDE SEQUENCE [LARGE SCALE GENOMIC DNA]</scope>
    <source>
        <strain evidence="1">Daus_M_001</strain>
        <tissue evidence="1">Leg muscle</tissue>
    </source>
</reference>
<evidence type="ECO:0008006" key="3">
    <source>
        <dbReference type="Google" id="ProtNLM"/>
    </source>
</evidence>
<proteinExistence type="predicted"/>
<dbReference type="Proteomes" id="UP001159363">
    <property type="component" value="Chromosome 1"/>
</dbReference>
<dbReference type="EMBL" id="JARBHB010000001">
    <property type="protein sequence ID" value="KAJ8894881.1"/>
    <property type="molecule type" value="Genomic_DNA"/>
</dbReference>
<organism evidence="1 2">
    <name type="scientific">Dryococelus australis</name>
    <dbReference type="NCBI Taxonomy" id="614101"/>
    <lineage>
        <taxon>Eukaryota</taxon>
        <taxon>Metazoa</taxon>
        <taxon>Ecdysozoa</taxon>
        <taxon>Arthropoda</taxon>
        <taxon>Hexapoda</taxon>
        <taxon>Insecta</taxon>
        <taxon>Pterygota</taxon>
        <taxon>Neoptera</taxon>
        <taxon>Polyneoptera</taxon>
        <taxon>Phasmatodea</taxon>
        <taxon>Verophasmatodea</taxon>
        <taxon>Anareolatae</taxon>
        <taxon>Phasmatidae</taxon>
        <taxon>Eurycanthinae</taxon>
        <taxon>Dryococelus</taxon>
    </lineage>
</organism>
<evidence type="ECO:0000313" key="1">
    <source>
        <dbReference type="EMBL" id="KAJ8894881.1"/>
    </source>
</evidence>
<comment type="caution">
    <text evidence="1">The sequence shown here is derived from an EMBL/GenBank/DDBJ whole genome shotgun (WGS) entry which is preliminary data.</text>
</comment>
<protein>
    <recommendedName>
        <fullName evidence="3">Dopa decarboxylase</fullName>
    </recommendedName>
</protein>
<accession>A0ABQ9IDZ4</accession>
<name>A0ABQ9IDZ4_9NEOP</name>
<gene>
    <name evidence="1" type="ORF">PR048_000188</name>
</gene>